<dbReference type="PROSITE" id="PS50949">
    <property type="entry name" value="HTH_GNTR"/>
    <property type="match status" value="1"/>
</dbReference>
<evidence type="ECO:0000313" key="8">
    <source>
        <dbReference type="Proteomes" id="UP000094622"/>
    </source>
</evidence>
<dbReference type="Proteomes" id="UP000094622">
    <property type="component" value="Unassembled WGS sequence"/>
</dbReference>
<evidence type="ECO:0000256" key="4">
    <source>
        <dbReference type="ARBA" id="ARBA00023125"/>
    </source>
</evidence>
<dbReference type="Pfam" id="PF00155">
    <property type="entry name" value="Aminotran_1_2"/>
    <property type="match status" value="1"/>
</dbReference>
<evidence type="ECO:0000256" key="3">
    <source>
        <dbReference type="ARBA" id="ARBA00023015"/>
    </source>
</evidence>
<evidence type="ECO:0000256" key="2">
    <source>
        <dbReference type="ARBA" id="ARBA00022898"/>
    </source>
</evidence>
<dbReference type="Gene3D" id="1.10.10.10">
    <property type="entry name" value="Winged helix-like DNA-binding domain superfamily/Winged helix DNA-binding domain"/>
    <property type="match status" value="1"/>
</dbReference>
<dbReference type="PANTHER" id="PTHR46577:SF1">
    <property type="entry name" value="HTH-TYPE TRANSCRIPTIONAL REGULATORY PROTEIN GABR"/>
    <property type="match status" value="1"/>
</dbReference>
<dbReference type="InterPro" id="IPR004839">
    <property type="entry name" value="Aminotransferase_I/II_large"/>
</dbReference>
<dbReference type="GO" id="GO:0003677">
    <property type="term" value="F:DNA binding"/>
    <property type="evidence" value="ECO:0007669"/>
    <property type="project" value="UniProtKB-KW"/>
</dbReference>
<dbReference type="InterPro" id="IPR015421">
    <property type="entry name" value="PyrdxlP-dep_Trfase_major"/>
</dbReference>
<evidence type="ECO:0000259" key="6">
    <source>
        <dbReference type="PROSITE" id="PS50949"/>
    </source>
</evidence>
<dbReference type="InterPro" id="IPR051446">
    <property type="entry name" value="HTH_trans_reg/aminotransferase"/>
</dbReference>
<dbReference type="InterPro" id="IPR036390">
    <property type="entry name" value="WH_DNA-bd_sf"/>
</dbReference>
<comment type="caution">
    <text evidence="7">The sequence shown here is derived from an EMBL/GenBank/DDBJ whole genome shotgun (WGS) entry which is preliminary data.</text>
</comment>
<feature type="domain" description="HTH gntR-type" evidence="6">
    <location>
        <begin position="22"/>
        <end position="90"/>
    </location>
</feature>
<dbReference type="GO" id="GO:0030170">
    <property type="term" value="F:pyridoxal phosphate binding"/>
    <property type="evidence" value="ECO:0007669"/>
    <property type="project" value="InterPro"/>
</dbReference>
<dbReference type="Gene3D" id="3.40.640.10">
    <property type="entry name" value="Type I PLP-dependent aspartate aminotransferase-like (Major domain)"/>
    <property type="match status" value="1"/>
</dbReference>
<keyword evidence="8" id="KW-1185">Reference proteome</keyword>
<dbReference type="InterPro" id="IPR000524">
    <property type="entry name" value="Tscrpt_reg_HTH_GntR"/>
</dbReference>
<accession>A0A1E3H0P1</accession>
<organism evidence="7 8">
    <name type="scientific">Methylobrevis pamukkalensis</name>
    <dbReference type="NCBI Taxonomy" id="1439726"/>
    <lineage>
        <taxon>Bacteria</taxon>
        <taxon>Pseudomonadati</taxon>
        <taxon>Pseudomonadota</taxon>
        <taxon>Alphaproteobacteria</taxon>
        <taxon>Hyphomicrobiales</taxon>
        <taxon>Pleomorphomonadaceae</taxon>
        <taxon>Methylobrevis</taxon>
    </lineage>
</organism>
<keyword evidence="2" id="KW-0663">Pyridoxal phosphate</keyword>
<dbReference type="Pfam" id="PF00392">
    <property type="entry name" value="GntR"/>
    <property type="match status" value="1"/>
</dbReference>
<reference evidence="7 8" key="1">
    <citation type="submission" date="2016-07" db="EMBL/GenBank/DDBJ databases">
        <title>Draft Genome Sequence of Methylobrevis pamukkalensis PK2.</title>
        <authorList>
            <person name="Vasilenko O.V."/>
            <person name="Doronina N.V."/>
            <person name="Shmareva M.N."/>
            <person name="Tarlachkov S.V."/>
            <person name="Mustakhimov I."/>
            <person name="Trotsenko Y.A."/>
        </authorList>
    </citation>
    <scope>NUCLEOTIDE SEQUENCE [LARGE SCALE GENOMIC DNA]</scope>
    <source>
        <strain evidence="7 8">PK2</strain>
    </source>
</reference>
<dbReference type="AlphaFoldDB" id="A0A1E3H0P1"/>
<dbReference type="SMART" id="SM00345">
    <property type="entry name" value="HTH_GNTR"/>
    <property type="match status" value="1"/>
</dbReference>
<sequence>MHSKRTNQADWSALIPVLPGPGRRSRELYLCLRRLIETGRVTPGTKLPTTRDLSQRLMLSRSAAVEAYELLAAEGFAEARVGAGTFVAEAVPRVAAEKPARKAGDGDADEIFEAAPMLCTLGVATADPRTETVFRKALVRRLERPGPGHYAYGDPRGSTDLRRAIAAYLKIARGVRCHSGQVVITTGTRQGFELGLRAAVRPGQAVWIEDPCYRASLETLIASAPGPCRWPWTGRAWTLRLARRRTRRRRRSTARRRTSFRSG</sequence>
<evidence type="ECO:0000313" key="7">
    <source>
        <dbReference type="EMBL" id="ODN69715.1"/>
    </source>
</evidence>
<protein>
    <submittedName>
        <fullName evidence="7">Putative HTH-type transcriptional regulator YdcR</fullName>
    </submittedName>
</protein>
<dbReference type="GO" id="GO:0003700">
    <property type="term" value="F:DNA-binding transcription factor activity"/>
    <property type="evidence" value="ECO:0007669"/>
    <property type="project" value="InterPro"/>
</dbReference>
<keyword evidence="3" id="KW-0805">Transcription regulation</keyword>
<dbReference type="InterPro" id="IPR036388">
    <property type="entry name" value="WH-like_DNA-bd_sf"/>
</dbReference>
<comment type="similarity">
    <text evidence="1">In the C-terminal section; belongs to the class-I pyridoxal-phosphate-dependent aminotransferase family.</text>
</comment>
<keyword evidence="4" id="KW-0238">DNA-binding</keyword>
<dbReference type="SUPFAM" id="SSF46785">
    <property type="entry name" value="Winged helix' DNA-binding domain"/>
    <property type="match status" value="1"/>
</dbReference>
<dbReference type="EMBL" id="MCRJ01000077">
    <property type="protein sequence ID" value="ODN69715.1"/>
    <property type="molecule type" value="Genomic_DNA"/>
</dbReference>
<dbReference type="InterPro" id="IPR015424">
    <property type="entry name" value="PyrdxlP-dep_Trfase"/>
</dbReference>
<proteinExistence type="inferred from homology"/>
<evidence type="ECO:0000256" key="1">
    <source>
        <dbReference type="ARBA" id="ARBA00005384"/>
    </source>
</evidence>
<dbReference type="CDD" id="cd07377">
    <property type="entry name" value="WHTH_GntR"/>
    <property type="match status" value="1"/>
</dbReference>
<evidence type="ECO:0000256" key="5">
    <source>
        <dbReference type="ARBA" id="ARBA00023163"/>
    </source>
</evidence>
<name>A0A1E3H0P1_9HYPH</name>
<dbReference type="PANTHER" id="PTHR46577">
    <property type="entry name" value="HTH-TYPE TRANSCRIPTIONAL REGULATORY PROTEIN GABR"/>
    <property type="match status" value="1"/>
</dbReference>
<keyword evidence="5" id="KW-0804">Transcription</keyword>
<gene>
    <name evidence="7" type="primary">ydcR</name>
    <name evidence="7" type="ORF">A6302_02963</name>
</gene>
<dbReference type="SUPFAM" id="SSF53383">
    <property type="entry name" value="PLP-dependent transferases"/>
    <property type="match status" value="1"/>
</dbReference>